<name>A0A3M9MQ56_9BACT</name>
<evidence type="ECO:0000313" key="2">
    <source>
        <dbReference type="Proteomes" id="UP000271010"/>
    </source>
</evidence>
<proteinExistence type="predicted"/>
<sequence>MSAIKIDELNEELGAYLREDKDVLIAETLQSKSLEGKFEFWDDVKDEVPLPSLSIGNIVKPANAEKFEPTPDALQFKARMLKVRGMKVDLVLVPSNLEKTWLGKVNKKGSDAYQMPFEEYIMKYIVEKAQEEVYLMSVYKGIYNPAGKTAADTIDGVLTLVENEILADNIVPVITGAVTPTNIIESCEMVYDNLGEAYKAKPTQMPLAPTLYDWYQRRYRGQYGANNNYSGMENKLFLDGTNCELIREPALAGSQRLIVTPMENKVYGFDSAADENNITTQVFERTIKVMMDFKAGTQLKEIHSRALAVNDQK</sequence>
<dbReference type="RefSeq" id="WP_123134114.1">
    <property type="nucleotide sequence ID" value="NZ_RJJE01000017.1"/>
</dbReference>
<protein>
    <recommendedName>
        <fullName evidence="3">Phage major capsid protein</fullName>
    </recommendedName>
</protein>
<organism evidence="1 2">
    <name type="scientific">Rufibacter immobilis</name>
    <dbReference type="NCBI Taxonomy" id="1348778"/>
    <lineage>
        <taxon>Bacteria</taxon>
        <taxon>Pseudomonadati</taxon>
        <taxon>Bacteroidota</taxon>
        <taxon>Cytophagia</taxon>
        <taxon>Cytophagales</taxon>
        <taxon>Hymenobacteraceae</taxon>
        <taxon>Rufibacter</taxon>
    </lineage>
</organism>
<reference evidence="1 2" key="1">
    <citation type="submission" date="2018-11" db="EMBL/GenBank/DDBJ databases">
        <title>Rufibacter latericius sp. nov., isolated from water in Baiyang Lake.</title>
        <authorList>
            <person name="Yang Y."/>
        </authorList>
    </citation>
    <scope>NUCLEOTIDE SEQUENCE [LARGE SCALE GENOMIC DNA]</scope>
    <source>
        <strain evidence="1 2">MCC P1</strain>
    </source>
</reference>
<dbReference type="AlphaFoldDB" id="A0A3M9MQ56"/>
<gene>
    <name evidence="1" type="ORF">EFA69_16135</name>
</gene>
<evidence type="ECO:0008006" key="3">
    <source>
        <dbReference type="Google" id="ProtNLM"/>
    </source>
</evidence>
<evidence type="ECO:0000313" key="1">
    <source>
        <dbReference type="EMBL" id="RNI27646.1"/>
    </source>
</evidence>
<dbReference type="Proteomes" id="UP000271010">
    <property type="component" value="Unassembled WGS sequence"/>
</dbReference>
<dbReference type="OrthoDB" id="1408849at2"/>
<keyword evidence="2" id="KW-1185">Reference proteome</keyword>
<dbReference type="EMBL" id="RJJE01000017">
    <property type="protein sequence ID" value="RNI27646.1"/>
    <property type="molecule type" value="Genomic_DNA"/>
</dbReference>
<comment type="caution">
    <text evidence="1">The sequence shown here is derived from an EMBL/GenBank/DDBJ whole genome shotgun (WGS) entry which is preliminary data.</text>
</comment>
<accession>A0A3M9MQ56</accession>